<dbReference type="Pfam" id="PF02518">
    <property type="entry name" value="HATPase_c"/>
    <property type="match status" value="1"/>
</dbReference>
<dbReference type="InterPro" id="IPR000700">
    <property type="entry name" value="PAS-assoc_C"/>
</dbReference>
<dbReference type="RefSeq" id="WP_118221149.1">
    <property type="nucleotide sequence ID" value="NZ_QSKV01000003.1"/>
</dbReference>
<evidence type="ECO:0000256" key="14">
    <source>
        <dbReference type="SAM" id="Phobius"/>
    </source>
</evidence>
<keyword evidence="8" id="KW-0418">Kinase</keyword>
<feature type="signal peptide" evidence="15">
    <location>
        <begin position="1"/>
        <end position="20"/>
    </location>
</feature>
<keyword evidence="12 14" id="KW-0472">Membrane</keyword>
<feature type="chain" id="PRO_5019043040" description="histidine kinase" evidence="15">
    <location>
        <begin position="21"/>
        <end position="915"/>
    </location>
</feature>
<evidence type="ECO:0000313" key="19">
    <source>
        <dbReference type="EMBL" id="RHE93495.1"/>
    </source>
</evidence>
<dbReference type="Gene3D" id="3.40.50.2300">
    <property type="match status" value="2"/>
</dbReference>
<dbReference type="PROSITE" id="PS50113">
    <property type="entry name" value="PAC"/>
    <property type="match status" value="1"/>
</dbReference>
<dbReference type="EC" id="2.7.13.3" evidence="3"/>
<evidence type="ECO:0000256" key="4">
    <source>
        <dbReference type="ARBA" id="ARBA00022553"/>
    </source>
</evidence>
<dbReference type="InterPro" id="IPR003661">
    <property type="entry name" value="HisK_dim/P_dom"/>
</dbReference>
<evidence type="ECO:0000256" key="13">
    <source>
        <dbReference type="SAM" id="Coils"/>
    </source>
</evidence>
<dbReference type="SUPFAM" id="SSF55785">
    <property type="entry name" value="PYP-like sensor domain (PAS domain)"/>
    <property type="match status" value="1"/>
</dbReference>
<dbReference type="PROSITE" id="PS50112">
    <property type="entry name" value="PAS"/>
    <property type="match status" value="1"/>
</dbReference>
<keyword evidence="13" id="KW-0175">Coiled coil</keyword>
<dbReference type="GO" id="GO:0000155">
    <property type="term" value="F:phosphorelay sensor kinase activity"/>
    <property type="evidence" value="ECO:0007669"/>
    <property type="project" value="InterPro"/>
</dbReference>
<feature type="coiled-coil region" evidence="13">
    <location>
        <begin position="530"/>
        <end position="557"/>
    </location>
</feature>
<dbReference type="FunFam" id="3.30.565.10:FF:000006">
    <property type="entry name" value="Sensor histidine kinase WalK"/>
    <property type="match status" value="1"/>
</dbReference>
<dbReference type="InterPro" id="IPR004358">
    <property type="entry name" value="Sig_transdc_His_kin-like_C"/>
</dbReference>
<keyword evidence="15" id="KW-0732">Signal</keyword>
<dbReference type="InterPro" id="IPR005467">
    <property type="entry name" value="His_kinase_dom"/>
</dbReference>
<dbReference type="SMART" id="SM00387">
    <property type="entry name" value="HATPase_c"/>
    <property type="match status" value="1"/>
</dbReference>
<dbReference type="Pfam" id="PF00512">
    <property type="entry name" value="HisKA"/>
    <property type="match status" value="1"/>
</dbReference>
<dbReference type="Gene3D" id="3.30.565.10">
    <property type="entry name" value="Histidine kinase-like ATPase, C-terminal domain"/>
    <property type="match status" value="1"/>
</dbReference>
<evidence type="ECO:0000256" key="3">
    <source>
        <dbReference type="ARBA" id="ARBA00012438"/>
    </source>
</evidence>
<reference evidence="19 20" key="1">
    <citation type="submission" date="2018-08" db="EMBL/GenBank/DDBJ databases">
        <title>A genome reference for cultivated species of the human gut microbiota.</title>
        <authorList>
            <person name="Zou Y."/>
            <person name="Xue W."/>
            <person name="Luo G."/>
        </authorList>
    </citation>
    <scope>NUCLEOTIDE SEQUENCE [LARGE SCALE GENOMIC DNA]</scope>
    <source>
        <strain evidence="19 20">AM27-17</strain>
    </source>
</reference>
<evidence type="ECO:0000256" key="2">
    <source>
        <dbReference type="ARBA" id="ARBA00004370"/>
    </source>
</evidence>
<dbReference type="GO" id="GO:0005524">
    <property type="term" value="F:ATP binding"/>
    <property type="evidence" value="ECO:0007669"/>
    <property type="project" value="UniProtKB-KW"/>
</dbReference>
<dbReference type="InterPro" id="IPR013767">
    <property type="entry name" value="PAS_fold"/>
</dbReference>
<evidence type="ECO:0000256" key="8">
    <source>
        <dbReference type="ARBA" id="ARBA00022777"/>
    </source>
</evidence>
<dbReference type="GO" id="GO:0006355">
    <property type="term" value="P:regulation of DNA-templated transcription"/>
    <property type="evidence" value="ECO:0007669"/>
    <property type="project" value="InterPro"/>
</dbReference>
<dbReference type="NCBIfam" id="TIGR00229">
    <property type="entry name" value="sensory_box"/>
    <property type="match status" value="1"/>
</dbReference>
<evidence type="ECO:0000259" key="18">
    <source>
        <dbReference type="PROSITE" id="PS50113"/>
    </source>
</evidence>
<keyword evidence="10 14" id="KW-1133">Transmembrane helix</keyword>
<dbReference type="SMART" id="SM00091">
    <property type="entry name" value="PAS"/>
    <property type="match status" value="1"/>
</dbReference>
<keyword evidence="5" id="KW-0808">Transferase</keyword>
<comment type="catalytic activity">
    <reaction evidence="1">
        <text>ATP + protein L-histidine = ADP + protein N-phospho-L-histidine.</text>
        <dbReference type="EC" id="2.7.13.3"/>
    </reaction>
</comment>
<keyword evidence="9" id="KW-0067">ATP-binding</keyword>
<comment type="caution">
    <text evidence="19">The sequence shown here is derived from an EMBL/GenBank/DDBJ whole genome shotgun (WGS) entry which is preliminary data.</text>
</comment>
<dbReference type="CDD" id="cd00082">
    <property type="entry name" value="HisKA"/>
    <property type="match status" value="1"/>
</dbReference>
<sequence length="915" mass="105161">MRKVLYILLLWVGMVRGLHAQDEKDTDYILVLNSINFNEVKTRLLFEAVRDEFTSSHVKVMKEDLGLSLSVHEEALAVASLQSLEEANAKLRYLRTKYEQKRKPLALLFIGDPGWLLCKPLFEDVWQDVPTIISMARDRMAPDISVMLDKDETRLKSRLRPTGEVISSYNAVALTQPVFIKETVTLMKSLMPDMDRITFISDQRYISLFTRIELKDTLDFYFPEIKLQELTSPQLNTQDLLDTLSIEDSRTGLIYFSWFVPMRNSIDTYLDDNIQTIISAFSKSPVFTLADLNPESGSFAGGHYINVKSLAKNCIDMLYRILKGECPHEMPVMTGGTPSTILNYAHLSHYNIPVKLFPSEAVYVQAPPSFWEKYKWTIVTLMVILSLVIVIIVMRGRAYALKQRSRERKLQILKDNKTFLENLFSNLSVAVAVRDIQDELKFLYWNKEAENIFGLTREEVMENMDVALASNEMTRRMNLNDQEILRGKGQFIGLCRFEKQDRSTLYLYVNKRTVLHPNGKKWLLITAWDMTEQQQNIEELNELNKRLQTVMEVAQMSLWTYDIKEDTIFYDSINSIPEILPAGNQCKSKDFFDLISPEMRENIRESVSKFAHGDMPSLHKEFSLYKSFYRTLETPIWLCAHSTVLRYDAEGKPAVLVGANKDISVQKELEDTLLQAKKSAEEANRLKDVFLANMSHEIRTPLNSIVGFSSLLATTEDSSEQAEYSEIIQSNTELLLQLINDILDLSKIEADTMEFTYKDVDVHALFSELEKTTRWRMKQSEVEIVFAESTPQLMLNIDPNRFMQVMNNFMTNAIKFTHRGSILFGYRQQDNGNWYFYLTDTGEGMPSEKVQSIFDRFVKLDSFKQGTGLGLSICKSIIERFGGKIGADSQLGAGSTFWFTLPGNKITEIGRTSKL</sequence>
<dbReference type="PANTHER" id="PTHR43711:SF31">
    <property type="entry name" value="HISTIDINE KINASE"/>
    <property type="match status" value="1"/>
</dbReference>
<dbReference type="EMBL" id="QSKV01000003">
    <property type="protein sequence ID" value="RHE93495.1"/>
    <property type="molecule type" value="Genomic_DNA"/>
</dbReference>
<dbReference type="Pfam" id="PF00989">
    <property type="entry name" value="PAS"/>
    <property type="match status" value="1"/>
</dbReference>
<evidence type="ECO:0000256" key="12">
    <source>
        <dbReference type="ARBA" id="ARBA00023136"/>
    </source>
</evidence>
<evidence type="ECO:0000256" key="11">
    <source>
        <dbReference type="ARBA" id="ARBA00023012"/>
    </source>
</evidence>
<keyword evidence="7" id="KW-0547">Nucleotide-binding</keyword>
<dbReference type="InterPro" id="IPR036890">
    <property type="entry name" value="HATPase_C_sf"/>
</dbReference>
<evidence type="ECO:0000256" key="5">
    <source>
        <dbReference type="ARBA" id="ARBA00022679"/>
    </source>
</evidence>
<dbReference type="SMART" id="SM00388">
    <property type="entry name" value="HisKA"/>
    <property type="match status" value="1"/>
</dbReference>
<dbReference type="InterPro" id="IPR036097">
    <property type="entry name" value="HisK_dim/P_sf"/>
</dbReference>
<dbReference type="PRINTS" id="PR00344">
    <property type="entry name" value="BCTRLSENSOR"/>
</dbReference>
<dbReference type="Gene3D" id="1.10.287.130">
    <property type="match status" value="1"/>
</dbReference>
<dbReference type="SUPFAM" id="SSF47384">
    <property type="entry name" value="Homodimeric domain of signal transducing histidine kinase"/>
    <property type="match status" value="1"/>
</dbReference>
<comment type="subcellular location">
    <subcellularLocation>
        <location evidence="2">Membrane</location>
    </subcellularLocation>
</comment>
<dbReference type="Gene3D" id="3.30.450.20">
    <property type="entry name" value="PAS domain"/>
    <property type="match status" value="2"/>
</dbReference>
<evidence type="ECO:0000313" key="20">
    <source>
        <dbReference type="Proteomes" id="UP000285650"/>
    </source>
</evidence>
<feature type="domain" description="PAC" evidence="18">
    <location>
        <begin position="618"/>
        <end position="675"/>
    </location>
</feature>
<evidence type="ECO:0000256" key="6">
    <source>
        <dbReference type="ARBA" id="ARBA00022692"/>
    </source>
</evidence>
<dbReference type="PANTHER" id="PTHR43711">
    <property type="entry name" value="TWO-COMPONENT HISTIDINE KINASE"/>
    <property type="match status" value="1"/>
</dbReference>
<accession>A0A414LFT5</accession>
<dbReference type="InterPro" id="IPR050736">
    <property type="entry name" value="Sensor_HK_Regulatory"/>
</dbReference>
<dbReference type="InterPro" id="IPR003594">
    <property type="entry name" value="HATPase_dom"/>
</dbReference>
<feature type="domain" description="Histidine kinase" evidence="16">
    <location>
        <begin position="693"/>
        <end position="905"/>
    </location>
</feature>
<evidence type="ECO:0000256" key="10">
    <source>
        <dbReference type="ARBA" id="ARBA00022989"/>
    </source>
</evidence>
<protein>
    <recommendedName>
        <fullName evidence="3">histidine kinase</fullName>
        <ecNumber evidence="3">2.7.13.3</ecNumber>
    </recommendedName>
</protein>
<dbReference type="InterPro" id="IPR035965">
    <property type="entry name" value="PAS-like_dom_sf"/>
</dbReference>
<feature type="domain" description="PAS" evidence="17">
    <location>
        <begin position="416"/>
        <end position="461"/>
    </location>
</feature>
<evidence type="ECO:0000259" key="17">
    <source>
        <dbReference type="PROSITE" id="PS50112"/>
    </source>
</evidence>
<keyword evidence="4" id="KW-0597">Phosphoprotein</keyword>
<dbReference type="FunFam" id="1.10.287.130:FF:000004">
    <property type="entry name" value="Ethylene receptor 1"/>
    <property type="match status" value="1"/>
</dbReference>
<dbReference type="GO" id="GO:0016020">
    <property type="term" value="C:membrane"/>
    <property type="evidence" value="ECO:0007669"/>
    <property type="project" value="UniProtKB-SubCell"/>
</dbReference>
<keyword evidence="6 14" id="KW-0812">Transmembrane</keyword>
<evidence type="ECO:0000256" key="1">
    <source>
        <dbReference type="ARBA" id="ARBA00000085"/>
    </source>
</evidence>
<dbReference type="InterPro" id="IPR000014">
    <property type="entry name" value="PAS"/>
</dbReference>
<dbReference type="PROSITE" id="PS50109">
    <property type="entry name" value="HIS_KIN"/>
    <property type="match status" value="1"/>
</dbReference>
<dbReference type="SUPFAM" id="SSF55874">
    <property type="entry name" value="ATPase domain of HSP90 chaperone/DNA topoisomerase II/histidine kinase"/>
    <property type="match status" value="1"/>
</dbReference>
<feature type="transmembrane region" description="Helical" evidence="14">
    <location>
        <begin position="374"/>
        <end position="394"/>
    </location>
</feature>
<evidence type="ECO:0000259" key="16">
    <source>
        <dbReference type="PROSITE" id="PS50109"/>
    </source>
</evidence>
<proteinExistence type="predicted"/>
<dbReference type="AlphaFoldDB" id="A0A414LFT5"/>
<name>A0A414LFT5_9BACE</name>
<gene>
    <name evidence="19" type="ORF">DW712_05290</name>
</gene>
<dbReference type="Proteomes" id="UP000285650">
    <property type="component" value="Unassembled WGS sequence"/>
</dbReference>
<keyword evidence="11" id="KW-0902">Two-component regulatory system</keyword>
<organism evidence="19 20">
    <name type="scientific">Bacteroides intestinalis</name>
    <dbReference type="NCBI Taxonomy" id="329854"/>
    <lineage>
        <taxon>Bacteria</taxon>
        <taxon>Pseudomonadati</taxon>
        <taxon>Bacteroidota</taxon>
        <taxon>Bacteroidia</taxon>
        <taxon>Bacteroidales</taxon>
        <taxon>Bacteroidaceae</taxon>
        <taxon>Bacteroides</taxon>
    </lineage>
</organism>
<evidence type="ECO:0000256" key="7">
    <source>
        <dbReference type="ARBA" id="ARBA00022741"/>
    </source>
</evidence>
<evidence type="ECO:0000256" key="15">
    <source>
        <dbReference type="SAM" id="SignalP"/>
    </source>
</evidence>
<evidence type="ECO:0000256" key="9">
    <source>
        <dbReference type="ARBA" id="ARBA00022840"/>
    </source>
</evidence>